<dbReference type="PANTHER" id="PTHR45774">
    <property type="entry name" value="BTB/POZ DOMAIN-CONTAINING"/>
    <property type="match status" value="1"/>
</dbReference>
<reference evidence="3" key="1">
    <citation type="submission" date="2022-08" db="EMBL/GenBank/DDBJ databases">
        <title>Novel sulfate-reducing endosymbionts in the free-living metamonad Anaeramoeba.</title>
        <authorList>
            <person name="Jerlstrom-Hultqvist J."/>
            <person name="Cepicka I."/>
            <person name="Gallot-Lavallee L."/>
            <person name="Salas-Leiva D."/>
            <person name="Curtis B.A."/>
            <person name="Zahonova K."/>
            <person name="Pipaliya S."/>
            <person name="Dacks J."/>
            <person name="Roger A.J."/>
        </authorList>
    </citation>
    <scope>NUCLEOTIDE SEQUENCE</scope>
    <source>
        <strain evidence="3">Schooner1</strain>
    </source>
</reference>
<dbReference type="SUPFAM" id="SSF54695">
    <property type="entry name" value="POZ domain"/>
    <property type="match status" value="1"/>
</dbReference>
<protein>
    <submittedName>
        <fullName evidence="3">Btb/poz domain-containing</fullName>
    </submittedName>
</protein>
<keyword evidence="1" id="KW-0175">Coiled coil</keyword>
<proteinExistence type="predicted"/>
<dbReference type="SMART" id="SM00225">
    <property type="entry name" value="BTB"/>
    <property type="match status" value="1"/>
</dbReference>
<comment type="caution">
    <text evidence="3">The sequence shown here is derived from an EMBL/GenBank/DDBJ whole genome shotgun (WGS) entry which is preliminary data.</text>
</comment>
<dbReference type="PROSITE" id="PS50097">
    <property type="entry name" value="BTB"/>
    <property type="match status" value="1"/>
</dbReference>
<dbReference type="Gene3D" id="3.30.710.10">
    <property type="entry name" value="Potassium Channel Kv1.1, Chain A"/>
    <property type="match status" value="1"/>
</dbReference>
<evidence type="ECO:0000256" key="1">
    <source>
        <dbReference type="SAM" id="Coils"/>
    </source>
</evidence>
<keyword evidence="4" id="KW-1185">Reference proteome</keyword>
<accession>A0ABQ8XDE0</accession>
<feature type="domain" description="BTB" evidence="2">
    <location>
        <begin position="19"/>
        <end position="92"/>
    </location>
</feature>
<dbReference type="InterPro" id="IPR000210">
    <property type="entry name" value="BTB/POZ_dom"/>
</dbReference>
<evidence type="ECO:0000313" key="3">
    <source>
        <dbReference type="EMBL" id="KAJ6230667.1"/>
    </source>
</evidence>
<organism evidence="3 4">
    <name type="scientific">Anaeramoeba flamelloides</name>
    <dbReference type="NCBI Taxonomy" id="1746091"/>
    <lineage>
        <taxon>Eukaryota</taxon>
        <taxon>Metamonada</taxon>
        <taxon>Anaeramoebidae</taxon>
        <taxon>Anaeramoeba</taxon>
    </lineage>
</organism>
<dbReference type="InterPro" id="IPR011333">
    <property type="entry name" value="SKP1/BTB/POZ_sf"/>
</dbReference>
<evidence type="ECO:0000259" key="2">
    <source>
        <dbReference type="PROSITE" id="PS50097"/>
    </source>
</evidence>
<dbReference type="PANTHER" id="PTHR45774:SF3">
    <property type="entry name" value="BTB (POZ) DOMAIN-CONTAINING 2B-RELATED"/>
    <property type="match status" value="1"/>
</dbReference>
<dbReference type="Proteomes" id="UP001150062">
    <property type="component" value="Unassembled WGS sequence"/>
</dbReference>
<dbReference type="Pfam" id="PF00651">
    <property type="entry name" value="BTB"/>
    <property type="match status" value="1"/>
</dbReference>
<dbReference type="EMBL" id="JAOAOG010000310">
    <property type="protein sequence ID" value="KAJ6230667.1"/>
    <property type="molecule type" value="Genomic_DNA"/>
</dbReference>
<evidence type="ECO:0000313" key="4">
    <source>
        <dbReference type="Proteomes" id="UP001150062"/>
    </source>
</evidence>
<dbReference type="Gene3D" id="1.25.40.420">
    <property type="match status" value="1"/>
</dbReference>
<feature type="coiled-coil region" evidence="1">
    <location>
        <begin position="499"/>
        <end position="543"/>
    </location>
</feature>
<name>A0ABQ8XDE0_9EUKA</name>
<sequence length="551" mass="63802">MSKKQTEIFKSFINNKKFADVVFVVGTEKEQFYSHKFLISAVSNYWRNKFYEQGWEKKITRGIKKVLLPKINPNVFQAFLQYVYTREVEIKDTLVFQLLSLAKLYSIDELTRYCLNSFEKTLDQSNCISYYEYSQSVGLKKWSDIAFEYIKENTDKIFKTVTCLDGISKTTIKKIFNFKKIYALEIHILKSLIHWATELKRDKYLSNKDVTVHSLLKEFIPFIKIEMLNFEGLQILSDLELIDPNIIFDATIRLTRKFNLHAHTYSRSGIGLENIQVLLLAACRRGDNRINFIKQSIMSTGISNVTVQRVNESTPSYEEMLQYNAIVLRNRRAEILRNSDRLGDQLAKFVQTGRGLVVFAINTLIDSSSDRINGKIREEGYIPLKSAERIEKDQRELGEVLIPEHEIMVGVESFRTKDYTHVIGTHNINGGKIIANWTNGYPLITEKIKDEGCGPVVCLNFHPISTQITNDCGKAWLQETDGSKIIANSVSYVASYYLQKISLEKKKKLKKEKEENEKNQQLIQEEQNSIQETEISIDNDQIEIEIVSEMF</sequence>
<gene>
    <name evidence="3" type="ORF">M0813_06659</name>
</gene>